<dbReference type="GO" id="GO:0000380">
    <property type="term" value="P:alternative mRNA splicing, via spliceosome"/>
    <property type="evidence" value="ECO:0007669"/>
    <property type="project" value="InterPro"/>
</dbReference>
<dbReference type="GO" id="GO:0005634">
    <property type="term" value="C:nucleus"/>
    <property type="evidence" value="ECO:0007669"/>
    <property type="project" value="TreeGrafter"/>
</dbReference>
<dbReference type="Bgee" id="ENSPREG00000022529">
    <property type="expression patterns" value="Expressed in caudal fin and 1 other cell type or tissue"/>
</dbReference>
<reference evidence="3" key="3">
    <citation type="submission" date="2025-09" db="UniProtKB">
        <authorList>
            <consortium name="Ensembl"/>
        </authorList>
    </citation>
    <scope>IDENTIFICATION</scope>
    <source>
        <strain evidence="3">Guanapo</strain>
    </source>
</reference>
<evidence type="ECO:0000313" key="3">
    <source>
        <dbReference type="Ensembl" id="ENSPREP00000033244.1"/>
    </source>
</evidence>
<feature type="compositionally biased region" description="Basic and acidic residues" evidence="2">
    <location>
        <begin position="200"/>
        <end position="216"/>
    </location>
</feature>
<dbReference type="Ensembl" id="ENSPRET00000033622.1">
    <property type="protein sequence ID" value="ENSPREP00000033244.1"/>
    <property type="gene ID" value="ENSPREG00000022529.1"/>
</dbReference>
<accession>A0A3P9QGM5</accession>
<reference evidence="4" key="1">
    <citation type="submission" date="2013-11" db="EMBL/GenBank/DDBJ databases">
        <title>The genomic landscape of the Guanapo guppy.</title>
        <authorList>
            <person name="Kuenstner A."/>
            <person name="Dreyer C."/>
        </authorList>
    </citation>
    <scope>NUCLEOTIDE SEQUENCE</scope>
    <source>
        <strain evidence="4">Guanapo</strain>
    </source>
</reference>
<keyword evidence="4" id="KW-1185">Reference proteome</keyword>
<dbReference type="AlphaFoldDB" id="A0A3P9QGM5"/>
<reference evidence="3" key="2">
    <citation type="submission" date="2025-08" db="UniProtKB">
        <authorList>
            <consortium name="Ensembl"/>
        </authorList>
    </citation>
    <scope>IDENTIFICATION</scope>
    <source>
        <strain evidence="3">Guanapo</strain>
    </source>
</reference>
<dbReference type="InterPro" id="IPR034604">
    <property type="entry name" value="SRRP53"/>
</dbReference>
<feature type="compositionally biased region" description="Basic and acidic residues" evidence="2">
    <location>
        <begin position="79"/>
        <end position="130"/>
    </location>
</feature>
<evidence type="ECO:0000313" key="4">
    <source>
        <dbReference type="Proteomes" id="UP000242638"/>
    </source>
</evidence>
<dbReference type="PANTHER" id="PTHR31968">
    <property type="entry name" value="SERINE/ARGININE-RELATED PROTEIN 53"/>
    <property type="match status" value="1"/>
</dbReference>
<organism evidence="3 4">
    <name type="scientific">Poecilia reticulata</name>
    <name type="common">Guppy</name>
    <name type="synonym">Acanthophacelus reticulatus</name>
    <dbReference type="NCBI Taxonomy" id="8081"/>
    <lineage>
        <taxon>Eukaryota</taxon>
        <taxon>Metazoa</taxon>
        <taxon>Chordata</taxon>
        <taxon>Craniata</taxon>
        <taxon>Vertebrata</taxon>
        <taxon>Euteleostomi</taxon>
        <taxon>Actinopterygii</taxon>
        <taxon>Neopterygii</taxon>
        <taxon>Teleostei</taxon>
        <taxon>Neoteleostei</taxon>
        <taxon>Acanthomorphata</taxon>
        <taxon>Ovalentaria</taxon>
        <taxon>Atherinomorphae</taxon>
        <taxon>Cyprinodontiformes</taxon>
        <taxon>Poeciliidae</taxon>
        <taxon>Poeciliinae</taxon>
        <taxon>Poecilia</taxon>
    </lineage>
</organism>
<dbReference type="GeneTree" id="ENSGT00730000111251"/>
<feature type="coiled-coil region" evidence="1">
    <location>
        <begin position="158"/>
        <end position="185"/>
    </location>
</feature>
<feature type="region of interest" description="Disordered" evidence="2">
    <location>
        <begin position="1"/>
        <end position="131"/>
    </location>
</feature>
<feature type="compositionally biased region" description="Basic residues" evidence="2">
    <location>
        <begin position="36"/>
        <end position="78"/>
    </location>
</feature>
<protein>
    <submittedName>
        <fullName evidence="3">Serine/Arginine-related protein 53</fullName>
    </submittedName>
</protein>
<dbReference type="Proteomes" id="UP000242638">
    <property type="component" value="Unassembled WGS sequence"/>
</dbReference>
<dbReference type="OMA" id="NYRQKYM"/>
<dbReference type="PANTHER" id="PTHR31968:SF4">
    <property type="entry name" value="SERINE_ARGININE-RELATED PROTEIN 53"/>
    <property type="match status" value="1"/>
</dbReference>
<proteinExistence type="predicted"/>
<evidence type="ECO:0000256" key="2">
    <source>
        <dbReference type="SAM" id="MobiDB-lite"/>
    </source>
</evidence>
<dbReference type="GO" id="GO:0005737">
    <property type="term" value="C:cytoplasm"/>
    <property type="evidence" value="ECO:0007669"/>
    <property type="project" value="TreeGrafter"/>
</dbReference>
<name>A0A3P9QGM5_POERE</name>
<dbReference type="STRING" id="8081.ENSPREP00000033244"/>
<evidence type="ECO:0000256" key="1">
    <source>
        <dbReference type="SAM" id="Coils"/>
    </source>
</evidence>
<sequence length="272" mass="31788">IRLLCVRFRRRRRSSSSSSQSSSRRRRSRSADRDKGRSHRSHRSRSRERRSHSRHRRSRSRSSSRGHRTSHNRKKSRSNSRERDRSRRKGRDRDREKERERDRGKDRDKDKSKDKKGDSGSIKDKLEHLTPAEQAKVRMHLVLQAAAKTDEVLKAKVAKREEEARKKLEEEGTSLEEQVRRIKDIEAIESDSFVPQAFKSSRDDTKLVAAQKKQESESAPSQDYSLPMSIVYDDSGTLAHPSLFMDKETTEDLWLSRLNSLRQERLMGSPVA</sequence>
<keyword evidence="1" id="KW-0175">Coiled coil</keyword>
<feature type="region of interest" description="Disordered" evidence="2">
    <location>
        <begin position="196"/>
        <end position="224"/>
    </location>
</feature>